<dbReference type="PANTHER" id="PTHR43344:SF13">
    <property type="entry name" value="PHOSPHATASE RV3661-RELATED"/>
    <property type="match status" value="1"/>
</dbReference>
<dbReference type="Pfam" id="PF12710">
    <property type="entry name" value="HAD"/>
    <property type="match status" value="1"/>
</dbReference>
<dbReference type="InterPro" id="IPR036412">
    <property type="entry name" value="HAD-like_sf"/>
</dbReference>
<evidence type="ECO:0000256" key="2">
    <source>
        <dbReference type="ARBA" id="ARBA00022801"/>
    </source>
</evidence>
<dbReference type="GO" id="GO:0016787">
    <property type="term" value="F:hydrolase activity"/>
    <property type="evidence" value="ECO:0007669"/>
    <property type="project" value="UniProtKB-KW"/>
</dbReference>
<feature type="transmembrane region" description="Helical" evidence="4">
    <location>
        <begin position="23"/>
        <end position="42"/>
    </location>
</feature>
<evidence type="ECO:0000313" key="6">
    <source>
        <dbReference type="Proteomes" id="UP001138757"/>
    </source>
</evidence>
<dbReference type="SUPFAM" id="SSF56784">
    <property type="entry name" value="HAD-like"/>
    <property type="match status" value="1"/>
</dbReference>
<dbReference type="EMBL" id="JAHGAW010000011">
    <property type="protein sequence ID" value="MBT2188562.1"/>
    <property type="molecule type" value="Genomic_DNA"/>
</dbReference>
<dbReference type="InterPro" id="IPR023214">
    <property type="entry name" value="HAD_sf"/>
</dbReference>
<dbReference type="AlphaFoldDB" id="A0A9X1ISP1"/>
<dbReference type="InterPro" id="IPR050582">
    <property type="entry name" value="HAD-like_SerB"/>
</dbReference>
<keyword evidence="2" id="KW-0378">Hydrolase</keyword>
<keyword evidence="3" id="KW-0460">Magnesium</keyword>
<keyword evidence="6" id="KW-1185">Reference proteome</keyword>
<organism evidence="5 6">
    <name type="scientific">Sphingobium nicotianae</name>
    <dbReference type="NCBI Taxonomy" id="2782607"/>
    <lineage>
        <taxon>Bacteria</taxon>
        <taxon>Pseudomonadati</taxon>
        <taxon>Pseudomonadota</taxon>
        <taxon>Alphaproteobacteria</taxon>
        <taxon>Sphingomonadales</taxon>
        <taxon>Sphingomonadaceae</taxon>
        <taxon>Sphingobium</taxon>
    </lineage>
</organism>
<sequence length="214" mass="23741">MDRTITVRGTYAAFLVHMALSVAPWRLILLPLVGLIMLGYILKLVPRSRAKELNQALLMGRRVSRARILPAVEAYADKVVTTNIRAGALAQIAADKAAGCRLVIASASYRLYVEPIARRLGFDHVIATDHFTQGVDYIRARIAGENCYDTAKLRMIEAWMAAEGVGRLQAHVRAYSDHVTDAPMLDFADEPYAANPHKPLVTLAKLKGWPILHW</sequence>
<evidence type="ECO:0000256" key="3">
    <source>
        <dbReference type="ARBA" id="ARBA00022842"/>
    </source>
</evidence>
<reference evidence="5" key="1">
    <citation type="submission" date="2021-05" db="EMBL/GenBank/DDBJ databases">
        <title>Genome of Sphingobium sp. strain.</title>
        <authorList>
            <person name="Fan R."/>
        </authorList>
    </citation>
    <scope>NUCLEOTIDE SEQUENCE</scope>
    <source>
        <strain evidence="5">H33</strain>
    </source>
</reference>
<dbReference type="GO" id="GO:0046872">
    <property type="term" value="F:metal ion binding"/>
    <property type="evidence" value="ECO:0007669"/>
    <property type="project" value="UniProtKB-KW"/>
</dbReference>
<evidence type="ECO:0000313" key="5">
    <source>
        <dbReference type="EMBL" id="MBT2188562.1"/>
    </source>
</evidence>
<dbReference type="Gene3D" id="1.20.1440.100">
    <property type="entry name" value="SG protein - dephosphorylation function"/>
    <property type="match status" value="1"/>
</dbReference>
<keyword evidence="4" id="KW-0472">Membrane</keyword>
<accession>A0A9X1ISP1</accession>
<dbReference type="NCBIfam" id="TIGR01488">
    <property type="entry name" value="HAD-SF-IB"/>
    <property type="match status" value="1"/>
</dbReference>
<name>A0A9X1ISP1_9SPHN</name>
<proteinExistence type="predicted"/>
<comment type="caution">
    <text evidence="5">The sequence shown here is derived from an EMBL/GenBank/DDBJ whole genome shotgun (WGS) entry which is preliminary data.</text>
</comment>
<dbReference type="Proteomes" id="UP001138757">
    <property type="component" value="Unassembled WGS sequence"/>
</dbReference>
<protein>
    <submittedName>
        <fullName evidence="5">HAD-IB family phosphatase</fullName>
    </submittedName>
</protein>
<gene>
    <name evidence="5" type="ORF">KK488_16525</name>
</gene>
<dbReference type="PANTHER" id="PTHR43344">
    <property type="entry name" value="PHOSPHOSERINE PHOSPHATASE"/>
    <property type="match status" value="1"/>
</dbReference>
<dbReference type="Gene3D" id="3.40.50.1000">
    <property type="entry name" value="HAD superfamily/HAD-like"/>
    <property type="match status" value="1"/>
</dbReference>
<evidence type="ECO:0000256" key="4">
    <source>
        <dbReference type="SAM" id="Phobius"/>
    </source>
</evidence>
<evidence type="ECO:0000256" key="1">
    <source>
        <dbReference type="ARBA" id="ARBA00022723"/>
    </source>
</evidence>
<keyword evidence="4" id="KW-0812">Transmembrane</keyword>
<keyword evidence="1" id="KW-0479">Metal-binding</keyword>
<keyword evidence="4" id="KW-1133">Transmembrane helix</keyword>